<dbReference type="AlphaFoldDB" id="A0A937RLJ9"/>
<dbReference type="InterPro" id="IPR003382">
    <property type="entry name" value="Flavoprotein"/>
</dbReference>
<feature type="domain" description="Flavoprotein" evidence="1">
    <location>
        <begin position="13"/>
        <end position="148"/>
    </location>
</feature>
<dbReference type="GO" id="GO:0003824">
    <property type="term" value="F:catalytic activity"/>
    <property type="evidence" value="ECO:0007669"/>
    <property type="project" value="InterPro"/>
</dbReference>
<gene>
    <name evidence="2" type="ORF">I7412_36580</name>
</gene>
<evidence type="ECO:0000259" key="1">
    <source>
        <dbReference type="Pfam" id="PF02441"/>
    </source>
</evidence>
<evidence type="ECO:0000313" key="3">
    <source>
        <dbReference type="Proteomes" id="UP000604475"/>
    </source>
</evidence>
<dbReference type="InterPro" id="IPR036551">
    <property type="entry name" value="Flavin_trans-like"/>
</dbReference>
<name>A0A937RLJ9_9ACTN</name>
<dbReference type="SUPFAM" id="SSF52507">
    <property type="entry name" value="Homo-oligomeric flavin-containing Cys decarboxylases, HFCD"/>
    <property type="match status" value="1"/>
</dbReference>
<sequence length="174" mass="18132">MASRAQAPVLHVVACAAPPAKRIEELVRLAQSDGWSVCVIPTPSAAEWLDVAVLAEATGQPVRARARRPDEPKLPPADAVAMVPATFNTINKCAAGINDSAALGVVNEAVGLRVPVVVAPYVKATLAAHPAFARALGELAAFGFTVLPTNVIQPPEGTATFMWRPVLDALARDS</sequence>
<reference evidence="2" key="1">
    <citation type="submission" date="2020-12" db="EMBL/GenBank/DDBJ databases">
        <title>Genomic characterization of non-nitrogen-fixing Frankia strains.</title>
        <authorList>
            <person name="Carlos-Shanley C."/>
            <person name="Guerra T."/>
            <person name="Hahn D."/>
        </authorList>
    </citation>
    <scope>NUCLEOTIDE SEQUENCE</scope>
    <source>
        <strain evidence="2">CN6</strain>
    </source>
</reference>
<keyword evidence="3" id="KW-1185">Reference proteome</keyword>
<comment type="caution">
    <text evidence="2">The sequence shown here is derived from an EMBL/GenBank/DDBJ whole genome shotgun (WGS) entry which is preliminary data.</text>
</comment>
<dbReference type="Pfam" id="PF02441">
    <property type="entry name" value="Flavoprotein"/>
    <property type="match status" value="1"/>
</dbReference>
<dbReference type="Proteomes" id="UP000604475">
    <property type="component" value="Unassembled WGS sequence"/>
</dbReference>
<evidence type="ECO:0000313" key="2">
    <source>
        <dbReference type="EMBL" id="MBL7632577.1"/>
    </source>
</evidence>
<dbReference type="RefSeq" id="WP_203003917.1">
    <property type="nucleotide sequence ID" value="NZ_JADWYU010000175.1"/>
</dbReference>
<protein>
    <submittedName>
        <fullName evidence="2">Flavoprotein</fullName>
    </submittedName>
</protein>
<dbReference type="Gene3D" id="3.40.50.1950">
    <property type="entry name" value="Flavin prenyltransferase-like"/>
    <property type="match status" value="1"/>
</dbReference>
<accession>A0A937RLJ9</accession>
<organism evidence="2 3">
    <name type="scientific">Frankia nepalensis</name>
    <dbReference type="NCBI Taxonomy" id="1836974"/>
    <lineage>
        <taxon>Bacteria</taxon>
        <taxon>Bacillati</taxon>
        <taxon>Actinomycetota</taxon>
        <taxon>Actinomycetes</taxon>
        <taxon>Frankiales</taxon>
        <taxon>Frankiaceae</taxon>
        <taxon>Frankia</taxon>
    </lineage>
</organism>
<dbReference type="EMBL" id="JAEACQ010000342">
    <property type="protein sequence ID" value="MBL7632577.1"/>
    <property type="molecule type" value="Genomic_DNA"/>
</dbReference>
<proteinExistence type="predicted"/>